<dbReference type="GO" id="GO:0008360">
    <property type="term" value="P:regulation of cell shape"/>
    <property type="evidence" value="ECO:0007669"/>
    <property type="project" value="UniProtKB-KW"/>
</dbReference>
<dbReference type="PIRSF" id="PIRSF038471">
    <property type="entry name" value="MreC"/>
    <property type="match status" value="1"/>
</dbReference>
<name>A0A0Q9XTD2_9BACI</name>
<evidence type="ECO:0000313" key="8">
    <source>
        <dbReference type="EMBL" id="KRG11453.1"/>
    </source>
</evidence>
<sequence>MPHFFLNKRLIILLVSLIVLVSLIGFSLRDKDNISKPEQFFKDVVGFGQSIVSRPAHGIANFFGNVEDLKNTYTENKKLKSRLEGLAKLEKEIADLKEDNKELRNVLKKTDDLREYETIQATVISRNPERWDEKFIINKGTNSGVDTEMAVITAKGLVGKVISVSPMTATVELLTSENTQNRVSAQIQGKDKIFGLINGYDSEKKLLLMKDIPVDKKIKEGQNVITSGLGGVFPKTLDIGKVKSVEMDRFGLTQIAYIEPSAHFYDFEHVMVVARTMGKQSNLDKEEE</sequence>
<dbReference type="PANTHER" id="PTHR34138">
    <property type="entry name" value="CELL SHAPE-DETERMINING PROTEIN MREC"/>
    <property type="match status" value="1"/>
</dbReference>
<dbReference type="STRING" id="217031.ABB05_04790"/>
<dbReference type="NCBIfam" id="TIGR00219">
    <property type="entry name" value="mreC"/>
    <property type="match status" value="1"/>
</dbReference>
<dbReference type="InterPro" id="IPR007221">
    <property type="entry name" value="MreC"/>
</dbReference>
<evidence type="ECO:0000256" key="1">
    <source>
        <dbReference type="ARBA" id="ARBA00009369"/>
    </source>
</evidence>
<dbReference type="PANTHER" id="PTHR34138:SF1">
    <property type="entry name" value="CELL SHAPE-DETERMINING PROTEIN MREC"/>
    <property type="match status" value="1"/>
</dbReference>
<dbReference type="Gene3D" id="1.20.5.490">
    <property type="entry name" value="Single helix bin"/>
    <property type="match status" value="1"/>
</dbReference>
<keyword evidence="11" id="KW-1185">Reference proteome</keyword>
<dbReference type="RefSeq" id="WP_057986872.1">
    <property type="nucleotide sequence ID" value="NZ_JAGGKH010000007.1"/>
</dbReference>
<evidence type="ECO:0000313" key="10">
    <source>
        <dbReference type="Proteomes" id="UP000053881"/>
    </source>
</evidence>
<dbReference type="EMBL" id="LDJR01000027">
    <property type="protein sequence ID" value="OAK74207.1"/>
    <property type="molecule type" value="Genomic_DNA"/>
</dbReference>
<evidence type="ECO:0000256" key="2">
    <source>
        <dbReference type="ARBA" id="ARBA00013855"/>
    </source>
</evidence>
<dbReference type="AlphaFoldDB" id="A0A0Q9XTD2"/>
<proteinExistence type="inferred from homology"/>
<dbReference type="Proteomes" id="UP000053881">
    <property type="component" value="Unassembled WGS sequence"/>
</dbReference>
<dbReference type="PATRIC" id="fig|217031.4.peg.6077"/>
<comment type="function">
    <text evidence="5">Involved in formation and maintenance of cell shape.</text>
</comment>
<dbReference type="GO" id="GO:0005886">
    <property type="term" value="C:plasma membrane"/>
    <property type="evidence" value="ECO:0007669"/>
    <property type="project" value="TreeGrafter"/>
</dbReference>
<keyword evidence="6" id="KW-0175">Coiled coil</keyword>
<evidence type="ECO:0000256" key="6">
    <source>
        <dbReference type="SAM" id="Coils"/>
    </source>
</evidence>
<dbReference type="InterPro" id="IPR042175">
    <property type="entry name" value="Cell/Rod_MreC_2"/>
</dbReference>
<reference evidence="8 10" key="2">
    <citation type="submission" date="2015-06" db="EMBL/GenBank/DDBJ databases">
        <title>Genome sequencing project of Bacillus galactosidilyticus PL133.</title>
        <authorList>
            <person name="Gaiero J."/>
            <person name="Nicol R."/>
            <person name="Habash M."/>
        </authorList>
    </citation>
    <scope>NUCLEOTIDE SEQUENCE [LARGE SCALE GENOMIC DNA]</scope>
    <source>
        <strain evidence="8 10">PL133</strain>
    </source>
</reference>
<keyword evidence="3 5" id="KW-0133">Cell shape</keyword>
<evidence type="ECO:0000313" key="9">
    <source>
        <dbReference type="EMBL" id="OAK74207.1"/>
    </source>
</evidence>
<dbReference type="OrthoDB" id="9792313at2"/>
<evidence type="ECO:0000259" key="7">
    <source>
        <dbReference type="Pfam" id="PF04085"/>
    </source>
</evidence>
<evidence type="ECO:0000256" key="5">
    <source>
        <dbReference type="PIRNR" id="PIRNR038471"/>
    </source>
</evidence>
<dbReference type="Gene3D" id="2.40.10.340">
    <property type="entry name" value="Rod shape-determining protein MreC, domain 1"/>
    <property type="match status" value="1"/>
</dbReference>
<protein>
    <recommendedName>
        <fullName evidence="2 5">Cell shape-determining protein MreC</fullName>
    </recommendedName>
    <alternativeName>
        <fullName evidence="4 5">Cell shape protein MreC</fullName>
    </alternativeName>
</protein>
<dbReference type="Pfam" id="PF04085">
    <property type="entry name" value="MreC"/>
    <property type="match status" value="1"/>
</dbReference>
<accession>A0A0Q9XTD2</accession>
<comment type="caution">
    <text evidence="8">The sequence shown here is derived from an EMBL/GenBank/DDBJ whole genome shotgun (WGS) entry which is preliminary data.</text>
</comment>
<evidence type="ECO:0000256" key="4">
    <source>
        <dbReference type="ARBA" id="ARBA00032089"/>
    </source>
</evidence>
<dbReference type="InterPro" id="IPR055342">
    <property type="entry name" value="MreC_beta-barrel_core"/>
</dbReference>
<dbReference type="EMBL" id="LGPB01000125">
    <property type="protein sequence ID" value="KRG11453.1"/>
    <property type="molecule type" value="Genomic_DNA"/>
</dbReference>
<evidence type="ECO:0000313" key="11">
    <source>
        <dbReference type="Proteomes" id="UP000077881"/>
    </source>
</evidence>
<dbReference type="Proteomes" id="UP000077881">
    <property type="component" value="Unassembled WGS sequence"/>
</dbReference>
<feature type="domain" description="Rod shape-determining protein MreC beta-barrel core" evidence="7">
    <location>
        <begin position="123"/>
        <end position="273"/>
    </location>
</feature>
<gene>
    <name evidence="9" type="ORF">ABB05_04790</name>
    <name evidence="8" type="ORF">ACA29_17960</name>
</gene>
<feature type="coiled-coil region" evidence="6">
    <location>
        <begin position="79"/>
        <end position="113"/>
    </location>
</feature>
<organism evidence="8 10">
    <name type="scientific">Lederbergia galactosidilytica</name>
    <dbReference type="NCBI Taxonomy" id="217031"/>
    <lineage>
        <taxon>Bacteria</taxon>
        <taxon>Bacillati</taxon>
        <taxon>Bacillota</taxon>
        <taxon>Bacilli</taxon>
        <taxon>Bacillales</taxon>
        <taxon>Bacillaceae</taxon>
        <taxon>Lederbergia</taxon>
    </lineage>
</organism>
<dbReference type="Gene3D" id="2.40.10.350">
    <property type="entry name" value="Rod shape-determining protein MreC, domain 2"/>
    <property type="match status" value="1"/>
</dbReference>
<evidence type="ECO:0000256" key="3">
    <source>
        <dbReference type="ARBA" id="ARBA00022960"/>
    </source>
</evidence>
<dbReference type="InterPro" id="IPR042177">
    <property type="entry name" value="Cell/Rod_1"/>
</dbReference>
<reference evidence="9 11" key="1">
    <citation type="submission" date="2015-05" db="EMBL/GenBank/DDBJ databases">
        <title>Comparison of genome.</title>
        <authorList>
            <person name="Zheng Z."/>
            <person name="Sun M."/>
        </authorList>
    </citation>
    <scope>NUCLEOTIDE SEQUENCE [LARGE SCALE GENOMIC DNA]</scope>
    <source>
        <strain evidence="9 11">G25-74</strain>
    </source>
</reference>
<comment type="similarity">
    <text evidence="1 5">Belongs to the MreC family.</text>
</comment>